<feature type="transmembrane region" description="Helical" evidence="1">
    <location>
        <begin position="168"/>
        <end position="189"/>
    </location>
</feature>
<dbReference type="InterPro" id="IPR017196">
    <property type="entry name" value="ECF_substrate-spec_UCP037395"/>
</dbReference>
<reference evidence="2" key="1">
    <citation type="submission" date="2016-01" db="EMBL/GenBank/DDBJ databases">
        <authorList>
            <person name="Mcilroy J.S."/>
            <person name="Karst M S."/>
            <person name="Albertsen M."/>
        </authorList>
    </citation>
    <scope>NUCLEOTIDE SEQUENCE</scope>
    <source>
        <strain evidence="2">Cfx-K</strain>
    </source>
</reference>
<dbReference type="Gene3D" id="1.10.1760.20">
    <property type="match status" value="1"/>
</dbReference>
<name>A0A160T0K8_9CHLR</name>
<sequence>MTRSIVSGTLYLLAGLIGLVALLFPFLRPAVQSLAPAATEATNVTPLLATLLVTLCLAVLMVELQGQAAGAKTVAALGIMVAATSTLRFIEVGIPGPGGFSPVFVPIILGGYVFGARFGYLLGAMTMLVSGIITGGIGPWLPYQMFTAGWLGLTAGWLPHPPGRRGEIVLLVGFGFVWGFLYGGIMNLYSWPYLAGDAQTTWTPGAGVADALRRYAAFYLATSLLWDAAAAIGNVILMAALGLPTVRALARFRGRFQFQVRPS</sequence>
<feature type="transmembrane region" description="Helical" evidence="1">
    <location>
        <begin position="96"/>
        <end position="114"/>
    </location>
</feature>
<evidence type="ECO:0000256" key="1">
    <source>
        <dbReference type="SAM" id="Phobius"/>
    </source>
</evidence>
<feature type="transmembrane region" description="Helical" evidence="1">
    <location>
        <begin position="119"/>
        <end position="137"/>
    </location>
</feature>
<evidence type="ECO:0000313" key="2">
    <source>
        <dbReference type="EMBL" id="CUS02258.2"/>
    </source>
</evidence>
<accession>A0A160T0K8</accession>
<keyword evidence="1" id="KW-0812">Transmembrane</keyword>
<feature type="transmembrane region" description="Helical" evidence="1">
    <location>
        <begin position="228"/>
        <end position="250"/>
    </location>
</feature>
<dbReference type="Pfam" id="PF12822">
    <property type="entry name" value="ECF_trnsprt"/>
    <property type="match status" value="1"/>
</dbReference>
<feature type="transmembrane region" description="Helical" evidence="1">
    <location>
        <begin position="9"/>
        <end position="27"/>
    </location>
</feature>
<dbReference type="AlphaFoldDB" id="A0A160T0K8"/>
<feature type="transmembrane region" description="Helical" evidence="1">
    <location>
        <begin position="143"/>
        <end position="159"/>
    </location>
</feature>
<evidence type="ECO:0008006" key="4">
    <source>
        <dbReference type="Google" id="ProtNLM"/>
    </source>
</evidence>
<dbReference type="EMBL" id="LN890655">
    <property type="protein sequence ID" value="CUS02258.2"/>
    <property type="molecule type" value="Genomic_DNA"/>
</dbReference>
<feature type="transmembrane region" description="Helical" evidence="1">
    <location>
        <begin position="71"/>
        <end position="90"/>
    </location>
</feature>
<proteinExistence type="predicted"/>
<organism evidence="2 3">
    <name type="scientific">Candidatus Promineifilum breve</name>
    <dbReference type="NCBI Taxonomy" id="1806508"/>
    <lineage>
        <taxon>Bacteria</taxon>
        <taxon>Bacillati</taxon>
        <taxon>Chloroflexota</taxon>
        <taxon>Ardenticatenia</taxon>
        <taxon>Candidatus Promineifilales</taxon>
        <taxon>Candidatus Promineifilaceae</taxon>
        <taxon>Candidatus Promineifilum</taxon>
    </lineage>
</organism>
<keyword evidence="1" id="KW-0472">Membrane</keyword>
<dbReference type="GO" id="GO:0022857">
    <property type="term" value="F:transmembrane transporter activity"/>
    <property type="evidence" value="ECO:0007669"/>
    <property type="project" value="InterPro"/>
</dbReference>
<dbReference type="Proteomes" id="UP000215027">
    <property type="component" value="Chromosome I"/>
</dbReference>
<evidence type="ECO:0000313" key="3">
    <source>
        <dbReference type="Proteomes" id="UP000215027"/>
    </source>
</evidence>
<feature type="transmembrane region" description="Helical" evidence="1">
    <location>
        <begin position="47"/>
        <end position="64"/>
    </location>
</feature>
<gene>
    <name evidence="2" type="ORF">CFX0092_A0377</name>
</gene>
<dbReference type="PIRSF" id="PIRSF037395">
    <property type="entry name" value="UCP037395_ABCper"/>
    <property type="match status" value="1"/>
</dbReference>
<protein>
    <recommendedName>
        <fullName evidence="4">ECF transporter S component</fullName>
    </recommendedName>
</protein>
<keyword evidence="1" id="KW-1133">Transmembrane helix</keyword>
<dbReference type="RefSeq" id="WP_095041896.1">
    <property type="nucleotide sequence ID" value="NZ_LN890655.1"/>
</dbReference>
<dbReference type="KEGG" id="pbf:CFX0092_A0377"/>
<dbReference type="OrthoDB" id="5185518at2"/>
<dbReference type="InterPro" id="IPR024529">
    <property type="entry name" value="ECF_trnsprt_substrate-spec"/>
</dbReference>
<keyword evidence="3" id="KW-1185">Reference proteome</keyword>